<sequence length="92" mass="10530">MLTTRYVGLRFLFVEQLSYINSARQPSKRDIVHAWRHGSSGDPEWEFWLQFAAYCVVSSDEIAVIVDVLKPSKFGCFEGDLCVSERLSHCIS</sequence>
<evidence type="ECO:0000313" key="2">
    <source>
        <dbReference type="Proteomes" id="UP000076532"/>
    </source>
</evidence>
<keyword evidence="2" id="KW-1185">Reference proteome</keyword>
<feature type="non-terminal residue" evidence="1">
    <location>
        <position position="92"/>
    </location>
</feature>
<name>A0A166USU7_9AGAM</name>
<evidence type="ECO:0000313" key="1">
    <source>
        <dbReference type="EMBL" id="KZP31992.1"/>
    </source>
</evidence>
<proteinExistence type="predicted"/>
<reference evidence="1 2" key="1">
    <citation type="journal article" date="2016" name="Mol. Biol. Evol.">
        <title>Comparative Genomics of Early-Diverging Mushroom-Forming Fungi Provides Insights into the Origins of Lignocellulose Decay Capabilities.</title>
        <authorList>
            <person name="Nagy L.G."/>
            <person name="Riley R."/>
            <person name="Tritt A."/>
            <person name="Adam C."/>
            <person name="Daum C."/>
            <person name="Floudas D."/>
            <person name="Sun H."/>
            <person name="Yadav J.S."/>
            <person name="Pangilinan J."/>
            <person name="Larsson K.H."/>
            <person name="Matsuura K."/>
            <person name="Barry K."/>
            <person name="Labutti K."/>
            <person name="Kuo R."/>
            <person name="Ohm R.A."/>
            <person name="Bhattacharya S.S."/>
            <person name="Shirouzu T."/>
            <person name="Yoshinaga Y."/>
            <person name="Martin F.M."/>
            <person name="Grigoriev I.V."/>
            <person name="Hibbett D.S."/>
        </authorList>
    </citation>
    <scope>NUCLEOTIDE SEQUENCE [LARGE SCALE GENOMIC DNA]</scope>
    <source>
        <strain evidence="1 2">CBS 109695</strain>
    </source>
</reference>
<dbReference type="EMBL" id="KV417487">
    <property type="protein sequence ID" value="KZP31992.1"/>
    <property type="molecule type" value="Genomic_DNA"/>
</dbReference>
<gene>
    <name evidence="1" type="ORF">FIBSPDRAFT_925411</name>
</gene>
<accession>A0A166USU7</accession>
<dbReference type="Proteomes" id="UP000076532">
    <property type="component" value="Unassembled WGS sequence"/>
</dbReference>
<protein>
    <submittedName>
        <fullName evidence="1">Uncharacterized protein</fullName>
    </submittedName>
</protein>
<dbReference type="AlphaFoldDB" id="A0A166USU7"/>
<organism evidence="1 2">
    <name type="scientific">Athelia psychrophila</name>
    <dbReference type="NCBI Taxonomy" id="1759441"/>
    <lineage>
        <taxon>Eukaryota</taxon>
        <taxon>Fungi</taxon>
        <taxon>Dikarya</taxon>
        <taxon>Basidiomycota</taxon>
        <taxon>Agaricomycotina</taxon>
        <taxon>Agaricomycetes</taxon>
        <taxon>Agaricomycetidae</taxon>
        <taxon>Atheliales</taxon>
        <taxon>Atheliaceae</taxon>
        <taxon>Athelia</taxon>
    </lineage>
</organism>
<dbReference type="OrthoDB" id="3066495at2759"/>